<accession>A0ABV9RPB5</accession>
<dbReference type="PANTHER" id="PTHR37418:SF1">
    <property type="entry name" value="3-KETO-5-AMINOHEXANOATE CLEAVAGE PROTEIN"/>
    <property type="match status" value="1"/>
</dbReference>
<dbReference type="EMBL" id="JBHSIM010000049">
    <property type="protein sequence ID" value="MFC4835329.1"/>
    <property type="molecule type" value="Genomic_DNA"/>
</dbReference>
<dbReference type="Gene3D" id="3.20.20.70">
    <property type="entry name" value="Aldolase class I"/>
    <property type="match status" value="1"/>
</dbReference>
<dbReference type="RefSeq" id="WP_337994119.1">
    <property type="nucleotide sequence ID" value="NZ_BAABHN010000049.1"/>
</dbReference>
<dbReference type="Proteomes" id="UP001595909">
    <property type="component" value="Unassembled WGS sequence"/>
</dbReference>
<protein>
    <submittedName>
        <fullName evidence="2">3-keto-5-aminohexanoate cleavage protein</fullName>
    </submittedName>
</protein>
<proteinExistence type="predicted"/>
<dbReference type="Pfam" id="PF05853">
    <property type="entry name" value="BKACE"/>
    <property type="match status" value="1"/>
</dbReference>
<gene>
    <name evidence="2" type="ORF">ACFPEL_23165</name>
</gene>
<evidence type="ECO:0000313" key="2">
    <source>
        <dbReference type="EMBL" id="MFC4835329.1"/>
    </source>
</evidence>
<organism evidence="2 3">
    <name type="scientific">Actinomycetospora chibensis</name>
    <dbReference type="NCBI Taxonomy" id="663606"/>
    <lineage>
        <taxon>Bacteria</taxon>
        <taxon>Bacillati</taxon>
        <taxon>Actinomycetota</taxon>
        <taxon>Actinomycetes</taxon>
        <taxon>Pseudonocardiales</taxon>
        <taxon>Pseudonocardiaceae</taxon>
        <taxon>Actinomycetospora</taxon>
    </lineage>
</organism>
<comment type="caution">
    <text evidence="2">The sequence shown here is derived from an EMBL/GenBank/DDBJ whole genome shotgun (WGS) entry which is preliminary data.</text>
</comment>
<dbReference type="PANTHER" id="PTHR37418">
    <property type="entry name" value="3-KETO-5-AMINOHEXANOATE CLEAVAGE ENZYME-RELATED"/>
    <property type="match status" value="1"/>
</dbReference>
<keyword evidence="3" id="KW-1185">Reference proteome</keyword>
<dbReference type="InterPro" id="IPR008567">
    <property type="entry name" value="BKACE"/>
</dbReference>
<evidence type="ECO:0000256" key="1">
    <source>
        <dbReference type="SAM" id="MobiDB-lite"/>
    </source>
</evidence>
<evidence type="ECO:0000313" key="3">
    <source>
        <dbReference type="Proteomes" id="UP001595909"/>
    </source>
</evidence>
<reference evidence="3" key="1">
    <citation type="journal article" date="2019" name="Int. J. Syst. Evol. Microbiol.">
        <title>The Global Catalogue of Microorganisms (GCM) 10K type strain sequencing project: providing services to taxonomists for standard genome sequencing and annotation.</title>
        <authorList>
            <consortium name="The Broad Institute Genomics Platform"/>
            <consortium name="The Broad Institute Genome Sequencing Center for Infectious Disease"/>
            <person name="Wu L."/>
            <person name="Ma J."/>
        </authorList>
    </citation>
    <scope>NUCLEOTIDE SEQUENCE [LARGE SCALE GENOMIC DNA]</scope>
    <source>
        <strain evidence="3">CCUG 50347</strain>
    </source>
</reference>
<sequence>MQGALNGDSDHPAMPRTPGETAADAAACVAAGATLLHLHAFGDDGAETLSEREVGRAIQAVRRACPGVPISMTTFAQIEPDPAKRLATVSSWAELPDLVPANQGEDGVVELTDLLLARGVGVEACVFTVAEAEGLLGRGRGHRHPGAAPDPVVITAWPTSDQEADPH</sequence>
<name>A0ABV9RPB5_9PSEU</name>
<dbReference type="InterPro" id="IPR013785">
    <property type="entry name" value="Aldolase_TIM"/>
</dbReference>
<feature type="region of interest" description="Disordered" evidence="1">
    <location>
        <begin position="1"/>
        <end position="21"/>
    </location>
</feature>